<dbReference type="Gene3D" id="1.20.990.10">
    <property type="entry name" value="NADPH-cytochrome p450 Reductase, Chain A, domain 3"/>
    <property type="match status" value="1"/>
</dbReference>
<dbReference type="InterPro" id="IPR001094">
    <property type="entry name" value="Flavdoxin-like"/>
</dbReference>
<evidence type="ECO:0000313" key="14">
    <source>
        <dbReference type="EMBL" id="CAF3775442.1"/>
    </source>
</evidence>
<dbReference type="Proteomes" id="UP000681722">
    <property type="component" value="Unassembled WGS sequence"/>
</dbReference>
<dbReference type="SUPFAM" id="SSF52218">
    <property type="entry name" value="Flavoproteins"/>
    <property type="match status" value="1"/>
</dbReference>
<dbReference type="SUPFAM" id="SSF52343">
    <property type="entry name" value="Ferredoxin reductase-like, C-terminal NADP-linked domain"/>
    <property type="match status" value="1"/>
</dbReference>
<dbReference type="Proteomes" id="UP000677228">
    <property type="component" value="Unassembled WGS sequence"/>
</dbReference>
<dbReference type="Proteomes" id="UP000682733">
    <property type="component" value="Unassembled WGS sequence"/>
</dbReference>
<dbReference type="InterPro" id="IPR001709">
    <property type="entry name" value="Flavoprot_Pyr_Nucl_cyt_Rdtase"/>
</dbReference>
<dbReference type="Pfam" id="PF00258">
    <property type="entry name" value="Flavodoxin_1"/>
    <property type="match status" value="1"/>
</dbReference>
<evidence type="ECO:0000256" key="6">
    <source>
        <dbReference type="ARBA" id="ARBA00022827"/>
    </source>
</evidence>
<protein>
    <recommendedName>
        <fullName evidence="16">NADPH-dependent FMN and FAD-containing oxidoreductase</fullName>
    </recommendedName>
</protein>
<dbReference type="EMBL" id="CAJNOK010006518">
    <property type="protein sequence ID" value="CAF1006357.1"/>
    <property type="molecule type" value="Genomic_DNA"/>
</dbReference>
<proteinExistence type="predicted"/>
<dbReference type="PANTHER" id="PTHR19384">
    <property type="entry name" value="NITRIC OXIDE SYNTHASE-RELATED"/>
    <property type="match status" value="1"/>
</dbReference>
<evidence type="ECO:0000256" key="5">
    <source>
        <dbReference type="ARBA" id="ARBA00022643"/>
    </source>
</evidence>
<comment type="caution">
    <text evidence="11">The sequence shown here is derived from an EMBL/GenBank/DDBJ whole genome shotgun (WGS) entry which is preliminary data.</text>
</comment>
<dbReference type="InterPro" id="IPR029039">
    <property type="entry name" value="Flavoprotein-like_sf"/>
</dbReference>
<dbReference type="GO" id="GO:0050660">
    <property type="term" value="F:flavin adenine dinucleotide binding"/>
    <property type="evidence" value="ECO:0007669"/>
    <property type="project" value="TreeGrafter"/>
</dbReference>
<dbReference type="PROSITE" id="PS50902">
    <property type="entry name" value="FLAVODOXIN_LIKE"/>
    <property type="match status" value="1"/>
</dbReference>
<evidence type="ECO:0000313" key="11">
    <source>
        <dbReference type="EMBL" id="CAF0777867.1"/>
    </source>
</evidence>
<keyword evidence="3" id="KW-0963">Cytoplasm</keyword>
<evidence type="ECO:0008006" key="16">
    <source>
        <dbReference type="Google" id="ProtNLM"/>
    </source>
</evidence>
<dbReference type="InterPro" id="IPR023173">
    <property type="entry name" value="NADPH_Cyt_P450_Rdtase_alpha"/>
</dbReference>
<dbReference type="EMBL" id="CAJOBC010000249">
    <property type="protein sequence ID" value="CAF3560641.1"/>
    <property type="molecule type" value="Genomic_DNA"/>
</dbReference>
<evidence type="ECO:0000313" key="12">
    <source>
        <dbReference type="EMBL" id="CAF1006357.1"/>
    </source>
</evidence>
<evidence type="ECO:0000256" key="1">
    <source>
        <dbReference type="ARBA" id="ARBA00001917"/>
    </source>
</evidence>
<dbReference type="InterPro" id="IPR017938">
    <property type="entry name" value="Riboflavin_synthase-like_b-brl"/>
</dbReference>
<dbReference type="InterPro" id="IPR001433">
    <property type="entry name" value="OxRdtase_FAD/NAD-bd"/>
</dbReference>
<dbReference type="EMBL" id="CAJOBA010006528">
    <property type="protein sequence ID" value="CAF3775442.1"/>
    <property type="molecule type" value="Genomic_DNA"/>
</dbReference>
<dbReference type="InterPro" id="IPR008254">
    <property type="entry name" value="Flavodoxin/NO_synth"/>
</dbReference>
<dbReference type="GO" id="GO:0016491">
    <property type="term" value="F:oxidoreductase activity"/>
    <property type="evidence" value="ECO:0007669"/>
    <property type="project" value="UniProtKB-KW"/>
</dbReference>
<reference evidence="11" key="1">
    <citation type="submission" date="2021-02" db="EMBL/GenBank/DDBJ databases">
        <authorList>
            <person name="Nowell W R."/>
        </authorList>
    </citation>
    <scope>NUCLEOTIDE SEQUENCE</scope>
</reference>
<dbReference type="PANTHER" id="PTHR19384:SF10">
    <property type="entry name" value="NADPH-DEPENDENT DIFLAVIN OXIDOREDUCTASE 1"/>
    <property type="match status" value="1"/>
</dbReference>
<dbReference type="PRINTS" id="PR00369">
    <property type="entry name" value="FLAVODOXIN"/>
</dbReference>
<evidence type="ECO:0000256" key="2">
    <source>
        <dbReference type="ARBA" id="ARBA00001974"/>
    </source>
</evidence>
<dbReference type="Proteomes" id="UP000663829">
    <property type="component" value="Unassembled WGS sequence"/>
</dbReference>
<dbReference type="EMBL" id="CAJNOQ010000249">
    <property type="protein sequence ID" value="CAF0777867.1"/>
    <property type="molecule type" value="Genomic_DNA"/>
</dbReference>
<keyword evidence="6" id="KW-0274">FAD</keyword>
<dbReference type="GO" id="GO:0005829">
    <property type="term" value="C:cytosol"/>
    <property type="evidence" value="ECO:0007669"/>
    <property type="project" value="TreeGrafter"/>
</dbReference>
<evidence type="ECO:0000256" key="4">
    <source>
        <dbReference type="ARBA" id="ARBA00022630"/>
    </source>
</evidence>
<name>A0A813R444_9BILA</name>
<sequence length="598" mass="70497">MHTLTILYGSQTGTAQDLAEKFWCLARSTDLSCKLFALDDIDFDYFINNCKYVLFIVSTTGDGDEPDNMRQFWRSIMRRTLTNKHLEHIYYTLIGLGDSNYPKFNFVAKKLSKRLEQLGANMICNKVLADDQHPHGIDGSIDEKFTSEFWLNLSKLIGVELQPMPEKRLPSKYKVEWINENNIINSNYSNGNSDYHYTSSNTVRHKFYSVPLISNKRLTPNDHWQDVRLLEFDIQDYKQELNYHCGDVAVILPNCSLIHIETLAKLFNVELDHEFYIRSITDDSTPYDENRLYTVREIFSEYLHINQVPNRSFFDKLIWFSNKNEHEYERLKELTQRENIDDLYTYCHRPRRTCIEVLQDFHQTTSLIPFNYVFDLFSLIRPRSFSIASSPLIHLNYLQLIVAVVKYKTIIHTPREGLCSTYLSKLNINEHVKMYIKSSGTFHLFNDNLPAIMIGPGTGVAPFHGWILERVYHYGYHMNMLLFGCRNKNADAFFENEQNWQTMIDNKQLVYIAAYSRDQNEKIYVQHKIIEYGQMIWTWIHDLNARIYLAGNAKNMPEQVCDALKTIIMKYANLNEDDANQYIKELEKTKRLQRETWS</sequence>
<dbReference type="InterPro" id="IPR017927">
    <property type="entry name" value="FAD-bd_FR_type"/>
</dbReference>
<dbReference type="FunFam" id="3.40.50.80:FF:000030">
    <property type="entry name" value="NADPH-dependent diflavin oxidoreductase 1"/>
    <property type="match status" value="1"/>
</dbReference>
<dbReference type="PROSITE" id="PS51384">
    <property type="entry name" value="FAD_FR"/>
    <property type="match status" value="1"/>
</dbReference>
<dbReference type="Gene3D" id="2.40.30.10">
    <property type="entry name" value="Translation factors"/>
    <property type="match status" value="1"/>
</dbReference>
<dbReference type="Pfam" id="PF00667">
    <property type="entry name" value="FAD_binding_1"/>
    <property type="match status" value="1"/>
</dbReference>
<keyword evidence="8" id="KW-0560">Oxidoreductase</keyword>
<dbReference type="SUPFAM" id="SSF63380">
    <property type="entry name" value="Riboflavin synthase domain-like"/>
    <property type="match status" value="1"/>
</dbReference>
<dbReference type="GO" id="GO:0010181">
    <property type="term" value="F:FMN binding"/>
    <property type="evidence" value="ECO:0007669"/>
    <property type="project" value="InterPro"/>
</dbReference>
<dbReference type="AlphaFoldDB" id="A0A813R444"/>
<dbReference type="OrthoDB" id="1856718at2759"/>
<evidence type="ECO:0000313" key="13">
    <source>
        <dbReference type="EMBL" id="CAF3560641.1"/>
    </source>
</evidence>
<feature type="domain" description="FAD-binding FR-type" evidence="10">
    <location>
        <begin position="205"/>
        <end position="445"/>
    </location>
</feature>
<evidence type="ECO:0000256" key="3">
    <source>
        <dbReference type="ARBA" id="ARBA00022490"/>
    </source>
</evidence>
<evidence type="ECO:0000259" key="9">
    <source>
        <dbReference type="PROSITE" id="PS50902"/>
    </source>
</evidence>
<keyword evidence="15" id="KW-1185">Reference proteome</keyword>
<comment type="cofactor">
    <cofactor evidence="1">
        <name>FMN</name>
        <dbReference type="ChEBI" id="CHEBI:58210"/>
    </cofactor>
</comment>
<accession>A0A813R444</accession>
<feature type="domain" description="Flavodoxin-like" evidence="9">
    <location>
        <begin position="4"/>
        <end position="150"/>
    </location>
</feature>
<keyword evidence="7" id="KW-0521">NADP</keyword>
<dbReference type="Gene3D" id="3.40.50.360">
    <property type="match status" value="1"/>
</dbReference>
<dbReference type="Pfam" id="PF00175">
    <property type="entry name" value="NAD_binding_1"/>
    <property type="match status" value="1"/>
</dbReference>
<keyword evidence="5" id="KW-0288">FMN</keyword>
<evidence type="ECO:0000259" key="10">
    <source>
        <dbReference type="PROSITE" id="PS51384"/>
    </source>
</evidence>
<evidence type="ECO:0000256" key="8">
    <source>
        <dbReference type="ARBA" id="ARBA00023002"/>
    </source>
</evidence>
<evidence type="ECO:0000313" key="15">
    <source>
        <dbReference type="Proteomes" id="UP000663829"/>
    </source>
</evidence>
<dbReference type="Gene3D" id="3.40.50.80">
    <property type="entry name" value="Nucleotide-binding domain of ferredoxin-NADP reductase (FNR) module"/>
    <property type="match status" value="1"/>
</dbReference>
<dbReference type="InterPro" id="IPR003097">
    <property type="entry name" value="CysJ-like_FAD-binding"/>
</dbReference>
<evidence type="ECO:0000256" key="7">
    <source>
        <dbReference type="ARBA" id="ARBA00022857"/>
    </source>
</evidence>
<dbReference type="PRINTS" id="PR00371">
    <property type="entry name" value="FPNCR"/>
</dbReference>
<gene>
    <name evidence="11" type="ORF">GPM918_LOCUS2295</name>
    <name evidence="12" type="ORF">OVA965_LOCUS14817</name>
    <name evidence="13" type="ORF">SRO942_LOCUS2295</name>
    <name evidence="14" type="ORF">TMI583_LOCUS14823</name>
</gene>
<organism evidence="11 15">
    <name type="scientific">Didymodactylos carnosus</name>
    <dbReference type="NCBI Taxonomy" id="1234261"/>
    <lineage>
        <taxon>Eukaryota</taxon>
        <taxon>Metazoa</taxon>
        <taxon>Spiralia</taxon>
        <taxon>Gnathifera</taxon>
        <taxon>Rotifera</taxon>
        <taxon>Eurotatoria</taxon>
        <taxon>Bdelloidea</taxon>
        <taxon>Philodinida</taxon>
        <taxon>Philodinidae</taxon>
        <taxon>Didymodactylos</taxon>
    </lineage>
</organism>
<keyword evidence="4" id="KW-0285">Flavoprotein</keyword>
<dbReference type="InterPro" id="IPR039261">
    <property type="entry name" value="FNR_nucleotide-bd"/>
</dbReference>
<comment type="cofactor">
    <cofactor evidence="2">
        <name>FAD</name>
        <dbReference type="ChEBI" id="CHEBI:57692"/>
    </cofactor>
</comment>